<keyword evidence="4" id="KW-0443">Lipid metabolism</keyword>
<evidence type="ECO:0000256" key="2">
    <source>
        <dbReference type="ARBA" id="ARBA00022598"/>
    </source>
</evidence>
<dbReference type="PANTHER" id="PTHR43859:SF4">
    <property type="entry name" value="BUTANOATE--COA LIGASE AAE1-RELATED"/>
    <property type="match status" value="1"/>
</dbReference>
<dbReference type="GO" id="GO:0006631">
    <property type="term" value="P:fatty acid metabolic process"/>
    <property type="evidence" value="ECO:0007669"/>
    <property type="project" value="UniProtKB-KW"/>
</dbReference>
<feature type="domain" description="AMP-binding enzyme C-terminal" evidence="6">
    <location>
        <begin position="460"/>
        <end position="536"/>
    </location>
</feature>
<dbReference type="EMBL" id="CP040098">
    <property type="protein sequence ID" value="QCQ23098.1"/>
    <property type="molecule type" value="Genomic_DNA"/>
</dbReference>
<dbReference type="InterPro" id="IPR025110">
    <property type="entry name" value="AMP-bd_C"/>
</dbReference>
<dbReference type="FunFam" id="3.30.300.30:FF:000008">
    <property type="entry name" value="2,3-dihydroxybenzoate-AMP ligase"/>
    <property type="match status" value="1"/>
</dbReference>
<keyword evidence="2 7" id="KW-0436">Ligase</keyword>
<dbReference type="InterPro" id="IPR042099">
    <property type="entry name" value="ANL_N_sf"/>
</dbReference>
<gene>
    <name evidence="7" type="ORF">FDQ92_13505</name>
</gene>
<evidence type="ECO:0000313" key="7">
    <source>
        <dbReference type="EMBL" id="QCQ23098.1"/>
    </source>
</evidence>
<evidence type="ECO:0000256" key="1">
    <source>
        <dbReference type="ARBA" id="ARBA00006432"/>
    </source>
</evidence>
<evidence type="ECO:0000313" key="8">
    <source>
        <dbReference type="Proteomes" id="UP000298602"/>
    </source>
</evidence>
<keyword evidence="8" id="KW-1185">Reference proteome</keyword>
<reference evidence="7 8" key="2">
    <citation type="submission" date="2019-05" db="EMBL/GenBank/DDBJ databases">
        <authorList>
            <person name="Suflita J.M."/>
            <person name="Marks C.R."/>
        </authorList>
    </citation>
    <scope>NUCLEOTIDE SEQUENCE [LARGE SCALE GENOMIC DNA]</scope>
    <source>
        <strain evidence="7 8">ALDC</strain>
    </source>
</reference>
<accession>A0A4P8L551</accession>
<feature type="domain" description="AMP-dependent synthetase/ligase" evidence="5">
    <location>
        <begin position="27"/>
        <end position="409"/>
    </location>
</feature>
<dbReference type="InterPro" id="IPR000873">
    <property type="entry name" value="AMP-dep_synth/lig_dom"/>
</dbReference>
<dbReference type="KEGG" id="dax:FDQ92_13505"/>
<keyword evidence="3" id="KW-0276">Fatty acid metabolism</keyword>
<dbReference type="PANTHER" id="PTHR43859">
    <property type="entry name" value="ACYL-ACTIVATING ENZYME"/>
    <property type="match status" value="1"/>
</dbReference>
<dbReference type="GO" id="GO:0016874">
    <property type="term" value="F:ligase activity"/>
    <property type="evidence" value="ECO:0007669"/>
    <property type="project" value="UniProtKB-KW"/>
</dbReference>
<evidence type="ECO:0000256" key="4">
    <source>
        <dbReference type="ARBA" id="ARBA00023098"/>
    </source>
</evidence>
<dbReference type="InterPro" id="IPR045851">
    <property type="entry name" value="AMP-bd_C_sf"/>
</dbReference>
<reference evidence="7 8" key="1">
    <citation type="submission" date="2019-05" db="EMBL/GenBank/DDBJ databases">
        <title>The Complete Genome Sequence of the n-alkane-degrading Desulfoglaeba alkanexedens ALDC reveals multiple alkylsuccinate synthase gene clusters.</title>
        <authorList>
            <person name="Callaghan A.V."/>
            <person name="Davidova I.A."/>
            <person name="Duncan K.E."/>
            <person name="Morris B."/>
            <person name="McInerney M.J."/>
        </authorList>
    </citation>
    <scope>NUCLEOTIDE SEQUENCE [LARGE SCALE GENOMIC DNA]</scope>
    <source>
        <strain evidence="7 8">ALDC</strain>
    </source>
</reference>
<dbReference type="SUPFAM" id="SSF56801">
    <property type="entry name" value="Acetyl-CoA synthetase-like"/>
    <property type="match status" value="1"/>
</dbReference>
<dbReference type="Gene3D" id="3.30.300.30">
    <property type="match status" value="1"/>
</dbReference>
<dbReference type="AlphaFoldDB" id="A0A4P8L551"/>
<dbReference type="RefSeq" id="WP_137425378.1">
    <property type="nucleotide sequence ID" value="NZ_CP040098.1"/>
</dbReference>
<name>A0A4P8L551_9BACT</name>
<dbReference type="Gene3D" id="3.40.50.12780">
    <property type="entry name" value="N-terminal domain of ligase-like"/>
    <property type="match status" value="1"/>
</dbReference>
<dbReference type="Pfam" id="PF13193">
    <property type="entry name" value="AMP-binding_C"/>
    <property type="match status" value="1"/>
</dbReference>
<dbReference type="Pfam" id="PF00501">
    <property type="entry name" value="AMP-binding"/>
    <property type="match status" value="1"/>
</dbReference>
<dbReference type="Proteomes" id="UP000298602">
    <property type="component" value="Chromosome"/>
</dbReference>
<comment type="similarity">
    <text evidence="1">Belongs to the ATP-dependent AMP-binding enzyme family.</text>
</comment>
<dbReference type="NCBIfam" id="NF004837">
    <property type="entry name" value="PRK06187.1"/>
    <property type="match status" value="1"/>
</dbReference>
<dbReference type="OrthoDB" id="5483897at2"/>
<organism evidence="7 8">
    <name type="scientific">Desulfoglaeba alkanexedens ALDC</name>
    <dbReference type="NCBI Taxonomy" id="980445"/>
    <lineage>
        <taxon>Bacteria</taxon>
        <taxon>Pseudomonadati</taxon>
        <taxon>Thermodesulfobacteriota</taxon>
        <taxon>Syntrophobacteria</taxon>
        <taxon>Syntrophobacterales</taxon>
        <taxon>Syntrophobacteraceae</taxon>
        <taxon>Desulfoglaeba</taxon>
    </lineage>
</organism>
<evidence type="ECO:0000259" key="6">
    <source>
        <dbReference type="Pfam" id="PF13193"/>
    </source>
</evidence>
<evidence type="ECO:0000256" key="3">
    <source>
        <dbReference type="ARBA" id="ARBA00022832"/>
    </source>
</evidence>
<protein>
    <submittedName>
        <fullName evidence="7">Long-chain fatty acid--CoA ligase</fullName>
    </submittedName>
</protein>
<sequence length="554" mass="61797">MEIIKGFPSTSQDDYQLNMINIIRHAVRNFGKQQIVSRKPGGLFRYTYKDAYARIKRLANALYGLGVKIGDRIGVLEWNTYRYYEMDFGIPGSGAVLLQMNLRLSPPDLSFVVNHAGASFIFVDETLIPIAESIAPQCKTVKGWVILTDKELGDVETKLSPVFSYEEILAEAKEDIEWPNLDEKSAYAACYTTGTTGNPKGVFYSHRNVYLHSVAVVMNMELSYRDCLIELVPMFHAMGWGMPQAATMAGSKLLLPGRYEAVDLGPIVETMVNENVTAGAGAPAIFMPMLEYIRKMDVKPNFKGARFASGATEPPVALMKGFYDMTGAEIIHAYGATETTPLVGLNRLKPWLNEMYTEEQRWDIKRKQGYPPVGIDVKIVDPEGKELPWDGKSSGELLFRGPWITGSYYNAPGTETQFTADGYWKSGDAATIDEEAYIKITDRIKDLIKSGGEWISSVDMENELVSHPAVLEAAVTGVSHPKWEERPIALVVIRPEQKGKVSKEDILAHLGKKFAKWQLPDEILFVDAIPKTSVGKINKKAIRDKYHDIYIGGK</sequence>
<proteinExistence type="inferred from homology"/>
<evidence type="ECO:0000259" key="5">
    <source>
        <dbReference type="Pfam" id="PF00501"/>
    </source>
</evidence>